<feature type="repeat" description="TPR" evidence="5">
    <location>
        <begin position="578"/>
        <end position="611"/>
    </location>
</feature>
<dbReference type="PANTHER" id="PTHR43289:SF34">
    <property type="entry name" value="SERINE_THREONINE-PROTEIN KINASE YBDM-RELATED"/>
    <property type="match status" value="1"/>
</dbReference>
<dbReference type="OrthoDB" id="9801841at2"/>
<dbReference type="InterPro" id="IPR011009">
    <property type="entry name" value="Kinase-like_dom_sf"/>
</dbReference>
<keyword evidence="5" id="KW-0802">TPR repeat</keyword>
<evidence type="ECO:0000256" key="3">
    <source>
        <dbReference type="ARBA" id="ARBA00022777"/>
    </source>
</evidence>
<proteinExistence type="predicted"/>
<dbReference type="EMBL" id="AVPS01000010">
    <property type="protein sequence ID" value="KGM50885.1"/>
    <property type="molecule type" value="Genomic_DNA"/>
</dbReference>
<keyword evidence="3" id="KW-0418">Kinase</keyword>
<dbReference type="SUPFAM" id="SSF56112">
    <property type="entry name" value="Protein kinase-like (PK-like)"/>
    <property type="match status" value="1"/>
</dbReference>
<keyword evidence="10" id="KW-1185">Reference proteome</keyword>
<dbReference type="Pfam" id="PF13424">
    <property type="entry name" value="TPR_12"/>
    <property type="match status" value="2"/>
</dbReference>
<dbReference type="GO" id="GO:0004674">
    <property type="term" value="F:protein serine/threonine kinase activity"/>
    <property type="evidence" value="ECO:0007669"/>
    <property type="project" value="TreeGrafter"/>
</dbReference>
<dbReference type="SMART" id="SM00028">
    <property type="entry name" value="TPR"/>
    <property type="match status" value="4"/>
</dbReference>
<organism evidence="9 10">
    <name type="scientific">Lysobacter concretionis Ko07 = DSM 16239</name>
    <dbReference type="NCBI Taxonomy" id="1122185"/>
    <lineage>
        <taxon>Bacteria</taxon>
        <taxon>Pseudomonadati</taxon>
        <taxon>Pseudomonadota</taxon>
        <taxon>Gammaproteobacteria</taxon>
        <taxon>Lysobacterales</taxon>
        <taxon>Lysobacteraceae</taxon>
        <taxon>Novilysobacter</taxon>
    </lineage>
</organism>
<dbReference type="InterPro" id="IPR011990">
    <property type="entry name" value="TPR-like_helical_dom_sf"/>
</dbReference>
<evidence type="ECO:0000256" key="4">
    <source>
        <dbReference type="ARBA" id="ARBA00022840"/>
    </source>
</evidence>
<keyword evidence="4 6" id="KW-0067">ATP-binding</keyword>
<dbReference type="PANTHER" id="PTHR43289">
    <property type="entry name" value="MITOGEN-ACTIVATED PROTEIN KINASE KINASE KINASE 20-RELATED"/>
    <property type="match status" value="1"/>
</dbReference>
<evidence type="ECO:0000313" key="9">
    <source>
        <dbReference type="EMBL" id="KGM50885.1"/>
    </source>
</evidence>
<dbReference type="PROSITE" id="PS50005">
    <property type="entry name" value="TPR"/>
    <property type="match status" value="1"/>
</dbReference>
<dbReference type="Gene3D" id="3.30.200.20">
    <property type="entry name" value="Phosphorylase Kinase, domain 1"/>
    <property type="match status" value="1"/>
</dbReference>
<dbReference type="STRING" id="1122185.N792_02695"/>
<accession>A0A0A0EKT9</accession>
<dbReference type="SUPFAM" id="SSF48452">
    <property type="entry name" value="TPR-like"/>
    <property type="match status" value="2"/>
</dbReference>
<sequence>MHDSEHWLRVWELFDRIVELPSAQRADALRELEDDEAVRAEVAALLRANDSHGESSPAADGSEQAPRLWPGTEVGCWQVQSLLGRGGMGEVYLSHRVGNDFQQRAALKLLMAFDSAEDRARFAAERRILARLEHPGIAHLLDGGEHEGMPYAVMEYVEGVALTAHARGLPLAARLELVLQACAAVSHAHQHLIIHRDLKPANMLVTPEGRLKLLDFGIAKRLSPLSREAEEATQVIRASPDYCAPEQLSGEPVSTATDVYALGVVMYELLAGQRPWQLGGLPIIRAMERLSLQDPVPPSKRLTGSERHAVRGDLDSIVLKAMQVNPQHRYPTVDAFADDLRAHLEQRPVKARNATFGYLLARRLQRHRTAFALTAALFASLAIGLVALTLQTRETAMERDNARREAARNDAVRQYLSLMFRSAGEREANDEVSARDVLNEAARRIHEQFADDPDSRADISLALAELYFQLNDYTGARPLLEQLLEEDDVRADVRAMAMHDLAQVNFRENHKADAAELLQQAQAYWMQEPGFEPQLLDSRLLQAQLEQAQGDPQRALATLKDTLPGRIALSGREHRDTAVLINNLGTAYYQAAQFEEAVTYLQQAYDIWTALGQDRSADALNTLNNWAGAEVQLGRAVQAVDIFRRALALRRDLYGPSAALAALINNLGKTLNVLGHHLEALPLLREAMAMATEHAGGDANTITLSAGLGLVDALAATAQPLQAQETLDWLQPRIIDNYGEQHPLAAMLEVSRARALHAAGNTTGARQSLALARQLMEALGPAGKRALEQIRELEQQWDP</sequence>
<gene>
    <name evidence="9" type="ORF">N792_02695</name>
</gene>
<dbReference type="InterPro" id="IPR000719">
    <property type="entry name" value="Prot_kinase_dom"/>
</dbReference>
<dbReference type="PROSITE" id="PS00108">
    <property type="entry name" value="PROTEIN_KINASE_ST"/>
    <property type="match status" value="1"/>
</dbReference>
<dbReference type="AlphaFoldDB" id="A0A0A0EKT9"/>
<evidence type="ECO:0000313" key="10">
    <source>
        <dbReference type="Proteomes" id="UP000030017"/>
    </source>
</evidence>
<comment type="caution">
    <text evidence="9">The sequence shown here is derived from an EMBL/GenBank/DDBJ whole genome shotgun (WGS) entry which is preliminary data.</text>
</comment>
<name>A0A0A0EKT9_9GAMM</name>
<dbReference type="Pfam" id="PF14559">
    <property type="entry name" value="TPR_19"/>
    <property type="match status" value="1"/>
</dbReference>
<dbReference type="InterPro" id="IPR008271">
    <property type="entry name" value="Ser/Thr_kinase_AS"/>
</dbReference>
<keyword evidence="7" id="KW-1133">Transmembrane helix</keyword>
<dbReference type="eggNOG" id="COG0515">
    <property type="taxonomic scope" value="Bacteria"/>
</dbReference>
<evidence type="ECO:0000256" key="7">
    <source>
        <dbReference type="SAM" id="Phobius"/>
    </source>
</evidence>
<keyword evidence="2 6" id="KW-0547">Nucleotide-binding</keyword>
<evidence type="ECO:0000256" key="6">
    <source>
        <dbReference type="PROSITE-ProRule" id="PRU10141"/>
    </source>
</evidence>
<protein>
    <recommendedName>
        <fullName evidence="8">Protein kinase domain-containing protein</fullName>
    </recommendedName>
</protein>
<reference evidence="9 10" key="1">
    <citation type="submission" date="2013-08" db="EMBL/GenBank/DDBJ databases">
        <title>Genome sequencing of Lysobacter.</title>
        <authorList>
            <person name="Zhang S."/>
            <person name="Wang G."/>
        </authorList>
    </citation>
    <scope>NUCLEOTIDE SEQUENCE [LARGE SCALE GENOMIC DNA]</scope>
    <source>
        <strain evidence="9 10">Ko07</strain>
    </source>
</reference>
<dbReference type="eggNOG" id="COG0457">
    <property type="taxonomic scope" value="Bacteria"/>
</dbReference>
<dbReference type="PROSITE" id="PS00107">
    <property type="entry name" value="PROTEIN_KINASE_ATP"/>
    <property type="match status" value="1"/>
</dbReference>
<evidence type="ECO:0000259" key="8">
    <source>
        <dbReference type="PROSITE" id="PS50011"/>
    </source>
</evidence>
<dbReference type="Gene3D" id="1.25.40.10">
    <property type="entry name" value="Tetratricopeptide repeat domain"/>
    <property type="match status" value="2"/>
</dbReference>
<evidence type="ECO:0000256" key="1">
    <source>
        <dbReference type="ARBA" id="ARBA00022679"/>
    </source>
</evidence>
<dbReference type="InterPro" id="IPR019734">
    <property type="entry name" value="TPR_rpt"/>
</dbReference>
<keyword evidence="7" id="KW-0472">Membrane</keyword>
<evidence type="ECO:0000256" key="5">
    <source>
        <dbReference type="PROSITE-ProRule" id="PRU00339"/>
    </source>
</evidence>
<feature type="domain" description="Protein kinase" evidence="8">
    <location>
        <begin position="77"/>
        <end position="344"/>
    </location>
</feature>
<evidence type="ECO:0000256" key="2">
    <source>
        <dbReference type="ARBA" id="ARBA00022741"/>
    </source>
</evidence>
<feature type="binding site" evidence="6">
    <location>
        <position position="108"/>
    </location>
    <ligand>
        <name>ATP</name>
        <dbReference type="ChEBI" id="CHEBI:30616"/>
    </ligand>
</feature>
<feature type="transmembrane region" description="Helical" evidence="7">
    <location>
        <begin position="370"/>
        <end position="390"/>
    </location>
</feature>
<dbReference type="PROSITE" id="PS50011">
    <property type="entry name" value="PROTEIN_KINASE_DOM"/>
    <property type="match status" value="1"/>
</dbReference>
<keyword evidence="1" id="KW-0808">Transferase</keyword>
<dbReference type="CDD" id="cd14014">
    <property type="entry name" value="STKc_PknB_like"/>
    <property type="match status" value="1"/>
</dbReference>
<dbReference type="GO" id="GO:0005524">
    <property type="term" value="F:ATP binding"/>
    <property type="evidence" value="ECO:0007669"/>
    <property type="project" value="UniProtKB-UniRule"/>
</dbReference>
<dbReference type="RefSeq" id="WP_036195676.1">
    <property type="nucleotide sequence ID" value="NZ_AVPS01000010.1"/>
</dbReference>
<dbReference type="SMART" id="SM00220">
    <property type="entry name" value="S_TKc"/>
    <property type="match status" value="1"/>
</dbReference>
<dbReference type="Gene3D" id="1.10.510.10">
    <property type="entry name" value="Transferase(Phosphotransferase) domain 1"/>
    <property type="match status" value="1"/>
</dbReference>
<dbReference type="Proteomes" id="UP000030017">
    <property type="component" value="Unassembled WGS sequence"/>
</dbReference>
<dbReference type="InterPro" id="IPR017441">
    <property type="entry name" value="Protein_kinase_ATP_BS"/>
</dbReference>
<keyword evidence="7" id="KW-0812">Transmembrane</keyword>
<dbReference type="Pfam" id="PF00069">
    <property type="entry name" value="Pkinase"/>
    <property type="match status" value="1"/>
</dbReference>